<proteinExistence type="predicted"/>
<feature type="compositionally biased region" description="Polar residues" evidence="1">
    <location>
        <begin position="123"/>
        <end position="133"/>
    </location>
</feature>
<name>A0A1S3JTF6_LINAN</name>
<dbReference type="Proteomes" id="UP000085678">
    <property type="component" value="Unplaced"/>
</dbReference>
<keyword evidence="2" id="KW-0732">Signal</keyword>
<organism evidence="3 4">
    <name type="scientific">Lingula anatina</name>
    <name type="common">Brachiopod</name>
    <name type="synonym">Lingula unguis</name>
    <dbReference type="NCBI Taxonomy" id="7574"/>
    <lineage>
        <taxon>Eukaryota</taxon>
        <taxon>Metazoa</taxon>
        <taxon>Spiralia</taxon>
        <taxon>Lophotrochozoa</taxon>
        <taxon>Brachiopoda</taxon>
        <taxon>Linguliformea</taxon>
        <taxon>Lingulata</taxon>
        <taxon>Lingulida</taxon>
        <taxon>Linguloidea</taxon>
        <taxon>Lingulidae</taxon>
        <taxon>Lingula</taxon>
    </lineage>
</organism>
<dbReference type="KEGG" id="lak:106175950"/>
<dbReference type="GeneID" id="106175950"/>
<feature type="region of interest" description="Disordered" evidence="1">
    <location>
        <begin position="106"/>
        <end position="133"/>
    </location>
</feature>
<gene>
    <name evidence="4" type="primary">LOC106175950</name>
</gene>
<accession>A0A1S3JTF6</accession>
<dbReference type="InParanoid" id="A0A1S3JTF6"/>
<evidence type="ECO:0000256" key="2">
    <source>
        <dbReference type="SAM" id="SignalP"/>
    </source>
</evidence>
<feature type="compositionally biased region" description="Low complexity" evidence="1">
    <location>
        <begin position="106"/>
        <end position="122"/>
    </location>
</feature>
<evidence type="ECO:0000313" key="4">
    <source>
        <dbReference type="RefSeq" id="XP_013413603.1"/>
    </source>
</evidence>
<evidence type="ECO:0000313" key="3">
    <source>
        <dbReference type="Proteomes" id="UP000085678"/>
    </source>
</evidence>
<sequence>MRTTTERRLTKEDCMIIALFILILVSATTVTSEEGTCPSGTGWDRNQGRCLPCACCIRTYFIGINENETRIAPENADCVSQATDGDKKCLYDPGALATECPVQATDTPMTQTQPTGTQVTMTSEPGSKSPVNSGNKVVQSVIAAILAVTMSMAMKLF</sequence>
<protein>
    <submittedName>
        <fullName evidence="4">Uncharacterized protein LOC106175950 isoform X1</fullName>
    </submittedName>
</protein>
<evidence type="ECO:0000256" key="1">
    <source>
        <dbReference type="SAM" id="MobiDB-lite"/>
    </source>
</evidence>
<dbReference type="RefSeq" id="XP_013413603.1">
    <property type="nucleotide sequence ID" value="XM_013558149.1"/>
</dbReference>
<reference evidence="4" key="1">
    <citation type="submission" date="2025-08" db="UniProtKB">
        <authorList>
            <consortium name="RefSeq"/>
        </authorList>
    </citation>
    <scope>IDENTIFICATION</scope>
    <source>
        <tissue evidence="4">Gonads</tissue>
    </source>
</reference>
<dbReference type="AlphaFoldDB" id="A0A1S3JTF6"/>
<feature type="chain" id="PRO_5010168147" evidence="2">
    <location>
        <begin position="28"/>
        <end position="157"/>
    </location>
</feature>
<feature type="signal peptide" evidence="2">
    <location>
        <begin position="1"/>
        <end position="27"/>
    </location>
</feature>
<keyword evidence="3" id="KW-1185">Reference proteome</keyword>